<protein>
    <submittedName>
        <fullName evidence="1">Uncharacterized protein</fullName>
    </submittedName>
</protein>
<sequence>MVGCSILSERGQFGIRFCFSPALRHQILFIKVLIEDHD</sequence>
<dbReference type="EMBL" id="GBXM01063293">
    <property type="protein sequence ID" value="JAH45284.1"/>
    <property type="molecule type" value="Transcribed_RNA"/>
</dbReference>
<dbReference type="AlphaFoldDB" id="A0A0E9SVB7"/>
<accession>A0A0E9SVB7</accession>
<organism evidence="1">
    <name type="scientific">Anguilla anguilla</name>
    <name type="common">European freshwater eel</name>
    <name type="synonym">Muraena anguilla</name>
    <dbReference type="NCBI Taxonomy" id="7936"/>
    <lineage>
        <taxon>Eukaryota</taxon>
        <taxon>Metazoa</taxon>
        <taxon>Chordata</taxon>
        <taxon>Craniata</taxon>
        <taxon>Vertebrata</taxon>
        <taxon>Euteleostomi</taxon>
        <taxon>Actinopterygii</taxon>
        <taxon>Neopterygii</taxon>
        <taxon>Teleostei</taxon>
        <taxon>Anguilliformes</taxon>
        <taxon>Anguillidae</taxon>
        <taxon>Anguilla</taxon>
    </lineage>
</organism>
<reference evidence="1" key="1">
    <citation type="submission" date="2014-11" db="EMBL/GenBank/DDBJ databases">
        <authorList>
            <person name="Amaro Gonzalez C."/>
        </authorList>
    </citation>
    <scope>NUCLEOTIDE SEQUENCE</scope>
</reference>
<name>A0A0E9SVB7_ANGAN</name>
<proteinExistence type="predicted"/>
<reference evidence="1" key="2">
    <citation type="journal article" date="2015" name="Fish Shellfish Immunol.">
        <title>Early steps in the European eel (Anguilla anguilla)-Vibrio vulnificus interaction in the gills: Role of the RtxA13 toxin.</title>
        <authorList>
            <person name="Callol A."/>
            <person name="Pajuelo D."/>
            <person name="Ebbesson L."/>
            <person name="Teles M."/>
            <person name="MacKenzie S."/>
            <person name="Amaro C."/>
        </authorList>
    </citation>
    <scope>NUCLEOTIDE SEQUENCE</scope>
</reference>
<evidence type="ECO:0000313" key="1">
    <source>
        <dbReference type="EMBL" id="JAH45284.1"/>
    </source>
</evidence>